<keyword evidence="10" id="KW-0443">Lipid metabolism</keyword>
<proteinExistence type="inferred from homology"/>
<dbReference type="Pfam" id="PF01066">
    <property type="entry name" value="CDP-OH_P_transf"/>
    <property type="match status" value="1"/>
</dbReference>
<evidence type="ECO:0000256" key="16">
    <source>
        <dbReference type="SAM" id="Phobius"/>
    </source>
</evidence>
<dbReference type="InterPro" id="IPR000462">
    <property type="entry name" value="CDP-OH_P_trans"/>
</dbReference>
<feature type="transmembrane region" description="Helical" evidence="16">
    <location>
        <begin position="205"/>
        <end position="222"/>
    </location>
</feature>
<feature type="transmembrane region" description="Helical" evidence="16">
    <location>
        <begin position="83"/>
        <end position="102"/>
    </location>
</feature>
<dbReference type="Gene3D" id="1.20.120.1760">
    <property type="match status" value="1"/>
</dbReference>
<dbReference type="PANTHER" id="PTHR14269">
    <property type="entry name" value="CDP-DIACYLGLYCEROL--GLYCEROL-3-PHOSPHATE 3-PHOSPHATIDYLTRANSFERASE-RELATED"/>
    <property type="match status" value="1"/>
</dbReference>
<protein>
    <recommendedName>
        <fullName evidence="5">CDP-diacylglycerol--serine O-phosphatidyltransferase</fullName>
        <ecNumber evidence="4">2.7.8.8</ecNumber>
    </recommendedName>
    <alternativeName>
        <fullName evidence="14">Phosphatidylserine synthase</fullName>
    </alternativeName>
</protein>
<keyword evidence="6" id="KW-0444">Lipid biosynthesis</keyword>
<dbReference type="InterPro" id="IPR050324">
    <property type="entry name" value="CDP-alcohol_PTase-I"/>
</dbReference>
<evidence type="ECO:0000256" key="15">
    <source>
        <dbReference type="RuleBase" id="RU003750"/>
    </source>
</evidence>
<dbReference type="GO" id="GO:0012505">
    <property type="term" value="C:endomembrane system"/>
    <property type="evidence" value="ECO:0007669"/>
    <property type="project" value="UniProtKB-SubCell"/>
</dbReference>
<evidence type="ECO:0000256" key="12">
    <source>
        <dbReference type="ARBA" id="ARBA00023209"/>
    </source>
</evidence>
<comment type="catalytic activity">
    <reaction evidence="1">
        <text>a CDP-1,2-diacyl-sn-glycerol + L-serine = a 1,2-diacyl-sn-glycero-3-phospho-L-serine + CMP + H(+)</text>
        <dbReference type="Rhea" id="RHEA:16913"/>
        <dbReference type="ChEBI" id="CHEBI:15378"/>
        <dbReference type="ChEBI" id="CHEBI:33384"/>
        <dbReference type="ChEBI" id="CHEBI:57262"/>
        <dbReference type="ChEBI" id="CHEBI:58332"/>
        <dbReference type="ChEBI" id="CHEBI:60377"/>
        <dbReference type="EC" id="2.7.8.8"/>
    </reaction>
</comment>
<evidence type="ECO:0000256" key="11">
    <source>
        <dbReference type="ARBA" id="ARBA00023136"/>
    </source>
</evidence>
<dbReference type="EMBL" id="MGDB01000121">
    <property type="protein sequence ID" value="OGL39360.1"/>
    <property type="molecule type" value="Genomic_DNA"/>
</dbReference>
<organism evidence="17 18">
    <name type="scientific">Candidatus Schekmanbacteria bacterium GWA2_38_11</name>
    <dbReference type="NCBI Taxonomy" id="1817876"/>
    <lineage>
        <taxon>Bacteria</taxon>
        <taxon>Candidatus Schekmaniibacteriota</taxon>
    </lineage>
</organism>
<dbReference type="NCBIfam" id="TIGR00473">
    <property type="entry name" value="pssA"/>
    <property type="match status" value="1"/>
</dbReference>
<evidence type="ECO:0000256" key="7">
    <source>
        <dbReference type="ARBA" id="ARBA00022679"/>
    </source>
</evidence>
<keyword evidence="7 15" id="KW-0808">Transferase</keyword>
<name>A0A1F7RDH4_9BACT</name>
<gene>
    <name evidence="17" type="ORF">A2042_04950</name>
</gene>
<comment type="subcellular location">
    <subcellularLocation>
        <location evidence="2">Endomembrane system</location>
        <topology evidence="2">Multi-pass membrane protein</topology>
    </subcellularLocation>
</comment>
<keyword evidence="13" id="KW-1208">Phospholipid metabolism</keyword>
<evidence type="ECO:0000256" key="3">
    <source>
        <dbReference type="ARBA" id="ARBA00010441"/>
    </source>
</evidence>
<evidence type="ECO:0000256" key="4">
    <source>
        <dbReference type="ARBA" id="ARBA00013174"/>
    </source>
</evidence>
<feature type="transmembrane region" description="Helical" evidence="16">
    <location>
        <begin position="108"/>
        <end position="126"/>
    </location>
</feature>
<evidence type="ECO:0000256" key="2">
    <source>
        <dbReference type="ARBA" id="ARBA00004127"/>
    </source>
</evidence>
<keyword evidence="12" id="KW-0594">Phospholipid biosynthesis</keyword>
<comment type="caution">
    <text evidence="17">The sequence shown here is derived from an EMBL/GenBank/DDBJ whole genome shotgun (WGS) entry which is preliminary data.</text>
</comment>
<dbReference type="InterPro" id="IPR004533">
    <property type="entry name" value="CDP-diaglyc--ser_O-PTrfase"/>
</dbReference>
<evidence type="ECO:0000313" key="18">
    <source>
        <dbReference type="Proteomes" id="UP000178526"/>
    </source>
</evidence>
<evidence type="ECO:0000256" key="5">
    <source>
        <dbReference type="ARBA" id="ARBA00017171"/>
    </source>
</evidence>
<dbReference type="GO" id="GO:0008654">
    <property type="term" value="P:phospholipid biosynthetic process"/>
    <property type="evidence" value="ECO:0007669"/>
    <property type="project" value="UniProtKB-KW"/>
</dbReference>
<feature type="transmembrane region" description="Helical" evidence="16">
    <location>
        <begin position="228"/>
        <end position="248"/>
    </location>
</feature>
<dbReference type="Proteomes" id="UP000178526">
    <property type="component" value="Unassembled WGS sequence"/>
</dbReference>
<dbReference type="EC" id="2.7.8.8" evidence="4"/>
<keyword evidence="11 16" id="KW-0472">Membrane</keyword>
<feature type="transmembrane region" description="Helical" evidence="16">
    <location>
        <begin position="138"/>
        <end position="159"/>
    </location>
</feature>
<dbReference type="AlphaFoldDB" id="A0A1F7RDH4"/>
<dbReference type="InterPro" id="IPR043130">
    <property type="entry name" value="CDP-OH_PTrfase_TM_dom"/>
</dbReference>
<dbReference type="PROSITE" id="PS00379">
    <property type="entry name" value="CDP_ALCOHOL_P_TRANSF"/>
    <property type="match status" value="1"/>
</dbReference>
<evidence type="ECO:0000256" key="14">
    <source>
        <dbReference type="ARBA" id="ARBA00032361"/>
    </source>
</evidence>
<dbReference type="PANTHER" id="PTHR14269:SF61">
    <property type="entry name" value="CDP-DIACYLGLYCEROL--SERINE O-PHOSPHATIDYLTRANSFERASE"/>
    <property type="match status" value="1"/>
</dbReference>
<evidence type="ECO:0000313" key="17">
    <source>
        <dbReference type="EMBL" id="OGL39360.1"/>
    </source>
</evidence>
<evidence type="ECO:0000256" key="9">
    <source>
        <dbReference type="ARBA" id="ARBA00022989"/>
    </source>
</evidence>
<feature type="transmembrane region" description="Helical" evidence="16">
    <location>
        <begin position="171"/>
        <end position="193"/>
    </location>
</feature>
<reference evidence="17 18" key="1">
    <citation type="journal article" date="2016" name="Nat. Commun.">
        <title>Thousands of microbial genomes shed light on interconnected biogeochemical processes in an aquifer system.</title>
        <authorList>
            <person name="Anantharaman K."/>
            <person name="Brown C.T."/>
            <person name="Hug L.A."/>
            <person name="Sharon I."/>
            <person name="Castelle C.J."/>
            <person name="Probst A.J."/>
            <person name="Thomas B.C."/>
            <person name="Singh A."/>
            <person name="Wilkins M.J."/>
            <person name="Karaoz U."/>
            <person name="Brodie E.L."/>
            <person name="Williams K.H."/>
            <person name="Hubbard S.S."/>
            <person name="Banfield J.F."/>
        </authorList>
    </citation>
    <scope>NUCLEOTIDE SEQUENCE [LARGE SCALE GENOMIC DNA]</scope>
</reference>
<accession>A0A1F7RDH4</accession>
<evidence type="ECO:0000256" key="8">
    <source>
        <dbReference type="ARBA" id="ARBA00022692"/>
    </source>
</evidence>
<keyword evidence="9 16" id="KW-1133">Transmembrane helix</keyword>
<keyword evidence="8 16" id="KW-0812">Transmembrane</keyword>
<evidence type="ECO:0000256" key="6">
    <source>
        <dbReference type="ARBA" id="ARBA00022516"/>
    </source>
</evidence>
<evidence type="ECO:0000256" key="1">
    <source>
        <dbReference type="ARBA" id="ARBA00000287"/>
    </source>
</evidence>
<sequence>MRKGIYILPSLCTTGNAVCGFYSIISVMNGVMIHSEGDVEKSQQAFLAAAYAIMLGIIFDGIDGRIARMTKSTSRFGLEFDSLADLISFGLAPGLLVYSWALRPYGKIGWLAAFLFVICGALRLARFNTQSSGGEGKYFTGLPIPAAAGVIATLIIFYFNYWESFVGFLRYRAITTVIIVYVLAFLMVSTVKFRSFKKFDIKKRKPFNTVLGLILIILIIIMKPQIMVFLIFWGYTLFGAVEGVYLLVKKLTSPRIEQEKRKPIFRRRKKDMYDKGENQNF</sequence>
<dbReference type="GO" id="GO:0016020">
    <property type="term" value="C:membrane"/>
    <property type="evidence" value="ECO:0007669"/>
    <property type="project" value="InterPro"/>
</dbReference>
<evidence type="ECO:0000256" key="10">
    <source>
        <dbReference type="ARBA" id="ARBA00023098"/>
    </source>
</evidence>
<comment type="similarity">
    <text evidence="3 15">Belongs to the CDP-alcohol phosphatidyltransferase class-I family.</text>
</comment>
<feature type="transmembrane region" description="Helical" evidence="16">
    <location>
        <begin position="5"/>
        <end position="25"/>
    </location>
</feature>
<feature type="transmembrane region" description="Helical" evidence="16">
    <location>
        <begin position="45"/>
        <end position="62"/>
    </location>
</feature>
<dbReference type="InterPro" id="IPR048254">
    <property type="entry name" value="CDP_ALCOHOL_P_TRANSF_CS"/>
</dbReference>
<dbReference type="GO" id="GO:0003882">
    <property type="term" value="F:CDP-diacylglycerol-serine O-phosphatidyltransferase activity"/>
    <property type="evidence" value="ECO:0007669"/>
    <property type="project" value="UniProtKB-EC"/>
</dbReference>
<evidence type="ECO:0000256" key="13">
    <source>
        <dbReference type="ARBA" id="ARBA00023264"/>
    </source>
</evidence>